<proteinExistence type="predicted"/>
<protein>
    <submittedName>
        <fullName evidence="2">Uncharacterized protein</fullName>
    </submittedName>
</protein>
<dbReference type="EMBL" id="MU839043">
    <property type="protein sequence ID" value="KAK1762096.1"/>
    <property type="molecule type" value="Genomic_DNA"/>
</dbReference>
<dbReference type="AlphaFoldDB" id="A0AAJ0BU67"/>
<sequence length="334" mass="37783">MDDTKAAGQAAGLRPPFNASNSLVLPAHIITPAVVRRGSQLIVPERDLDVFLATELRTPKLTRLHKYLWLAGLPVPARPLQRQVLMNRTLALTERPDEHLVWHRNRLFLKPLPDFLVCHSFWEQHLCRDTGLHRSACGLLLSYACLISYQADFGIAQKHSLLPDGLTYHAWAEFMKDFLSHINLPVTSYDQVDVRYYYGELRYSRLDLLSRLAAIITGSFKDFVYGFMSTSTWYQAFFEHNFGWLLGVFAFFTVILSALQVGLATDALQGSQAFQSFSEVVAIASLTTVLCGMVGAFVIWFVLFWYHLLSTIVFTKQALAEQSGRGERTAVITM</sequence>
<dbReference type="PANTHER" id="PTHR34414">
    <property type="entry name" value="HET DOMAIN-CONTAINING PROTEIN-RELATED"/>
    <property type="match status" value="1"/>
</dbReference>
<keyword evidence="1" id="KW-0812">Transmembrane</keyword>
<evidence type="ECO:0000313" key="2">
    <source>
        <dbReference type="EMBL" id="KAK1762096.1"/>
    </source>
</evidence>
<accession>A0AAJ0BU67</accession>
<dbReference type="Proteomes" id="UP001244011">
    <property type="component" value="Unassembled WGS sequence"/>
</dbReference>
<feature type="transmembrane region" description="Helical" evidence="1">
    <location>
        <begin position="242"/>
        <end position="268"/>
    </location>
</feature>
<keyword evidence="3" id="KW-1185">Reference proteome</keyword>
<evidence type="ECO:0000313" key="3">
    <source>
        <dbReference type="Proteomes" id="UP001244011"/>
    </source>
</evidence>
<dbReference type="GeneID" id="85308247"/>
<dbReference type="InterPro" id="IPR046536">
    <property type="entry name" value="DUF6601"/>
</dbReference>
<gene>
    <name evidence="2" type="ORF">QBC33DRAFT_462237</name>
</gene>
<keyword evidence="1" id="KW-0472">Membrane</keyword>
<name>A0AAJ0BU67_9PEZI</name>
<dbReference type="Pfam" id="PF20246">
    <property type="entry name" value="DUF6601"/>
    <property type="match status" value="1"/>
</dbReference>
<feature type="transmembrane region" description="Helical" evidence="1">
    <location>
        <begin position="280"/>
        <end position="306"/>
    </location>
</feature>
<keyword evidence="1" id="KW-1133">Transmembrane helix</keyword>
<evidence type="ECO:0000256" key="1">
    <source>
        <dbReference type="SAM" id="Phobius"/>
    </source>
</evidence>
<dbReference type="PANTHER" id="PTHR34414:SF1">
    <property type="entry name" value="SUBTILISIN-LIKE SERINE PROTEASE"/>
    <property type="match status" value="1"/>
</dbReference>
<comment type="caution">
    <text evidence="2">The sequence shown here is derived from an EMBL/GenBank/DDBJ whole genome shotgun (WGS) entry which is preliminary data.</text>
</comment>
<reference evidence="2" key="1">
    <citation type="submission" date="2023-06" db="EMBL/GenBank/DDBJ databases">
        <title>Genome-scale phylogeny and comparative genomics of the fungal order Sordariales.</title>
        <authorList>
            <consortium name="Lawrence Berkeley National Laboratory"/>
            <person name="Hensen N."/>
            <person name="Bonometti L."/>
            <person name="Westerberg I."/>
            <person name="Brannstrom I.O."/>
            <person name="Guillou S."/>
            <person name="Cros-Aarteil S."/>
            <person name="Calhoun S."/>
            <person name="Haridas S."/>
            <person name="Kuo A."/>
            <person name="Mondo S."/>
            <person name="Pangilinan J."/>
            <person name="Riley R."/>
            <person name="Labutti K."/>
            <person name="Andreopoulos B."/>
            <person name="Lipzen A."/>
            <person name="Chen C."/>
            <person name="Yanf M."/>
            <person name="Daum C."/>
            <person name="Ng V."/>
            <person name="Clum A."/>
            <person name="Steindorff A."/>
            <person name="Ohm R."/>
            <person name="Martin F."/>
            <person name="Silar P."/>
            <person name="Natvig D."/>
            <person name="Lalanne C."/>
            <person name="Gautier V."/>
            <person name="Ament-Velasquez S.L."/>
            <person name="Kruys A."/>
            <person name="Hutchinson M.I."/>
            <person name="Powell A.J."/>
            <person name="Barry K."/>
            <person name="Miller A.N."/>
            <person name="Grigoriev I.V."/>
            <person name="Debuchy R."/>
            <person name="Gladieux P."/>
            <person name="Thoren M.H."/>
            <person name="Johannesson H."/>
        </authorList>
    </citation>
    <scope>NUCLEOTIDE SEQUENCE</scope>
    <source>
        <strain evidence="2">8032-3</strain>
    </source>
</reference>
<dbReference type="RefSeq" id="XP_060278309.1">
    <property type="nucleotide sequence ID" value="XM_060425060.1"/>
</dbReference>
<organism evidence="2 3">
    <name type="scientific">Phialemonium atrogriseum</name>
    <dbReference type="NCBI Taxonomy" id="1093897"/>
    <lineage>
        <taxon>Eukaryota</taxon>
        <taxon>Fungi</taxon>
        <taxon>Dikarya</taxon>
        <taxon>Ascomycota</taxon>
        <taxon>Pezizomycotina</taxon>
        <taxon>Sordariomycetes</taxon>
        <taxon>Sordariomycetidae</taxon>
        <taxon>Cephalothecales</taxon>
        <taxon>Cephalothecaceae</taxon>
        <taxon>Phialemonium</taxon>
    </lineage>
</organism>